<evidence type="ECO:0000313" key="3">
    <source>
        <dbReference type="Proteomes" id="UP000594262"/>
    </source>
</evidence>
<evidence type="ECO:0000313" key="2">
    <source>
        <dbReference type="EnsemblMetazoa" id="CLYHEMP008155.1"/>
    </source>
</evidence>
<organism evidence="2 3">
    <name type="scientific">Clytia hemisphaerica</name>
    <dbReference type="NCBI Taxonomy" id="252671"/>
    <lineage>
        <taxon>Eukaryota</taxon>
        <taxon>Metazoa</taxon>
        <taxon>Cnidaria</taxon>
        <taxon>Hydrozoa</taxon>
        <taxon>Hydroidolina</taxon>
        <taxon>Leptothecata</taxon>
        <taxon>Obeliida</taxon>
        <taxon>Clytiidae</taxon>
        <taxon>Clytia</taxon>
    </lineage>
</organism>
<dbReference type="Proteomes" id="UP000594262">
    <property type="component" value="Unplaced"/>
</dbReference>
<dbReference type="Gene3D" id="3.10.20.90">
    <property type="entry name" value="Phosphatidylinositol 3-kinase Catalytic Subunit, Chain A, domain 1"/>
    <property type="match status" value="1"/>
</dbReference>
<dbReference type="InterPro" id="IPR000626">
    <property type="entry name" value="Ubiquitin-like_dom"/>
</dbReference>
<protein>
    <recommendedName>
        <fullName evidence="1">Ubiquitin-like domain-containing protein</fullName>
    </recommendedName>
</protein>
<dbReference type="PROSITE" id="PS50053">
    <property type="entry name" value="UBIQUITIN_2"/>
    <property type="match status" value="1"/>
</dbReference>
<dbReference type="EnsemblMetazoa" id="CLYHEMT008155.1">
    <property type="protein sequence ID" value="CLYHEMP008155.1"/>
    <property type="gene ID" value="CLYHEMG008155"/>
</dbReference>
<dbReference type="SUPFAM" id="SSF54236">
    <property type="entry name" value="Ubiquitin-like"/>
    <property type="match status" value="1"/>
</dbReference>
<evidence type="ECO:0000259" key="1">
    <source>
        <dbReference type="PROSITE" id="PS50053"/>
    </source>
</evidence>
<sequence length="494" mass="58067">IFFVLVPFSIKRNPAKMTEEEIKENQKENSQVEVLIYPSEWTEILSWKPIYTLKFDDINQISIADVKKGIEAENHANISRDKMLLFKKPQDRTKLQSTLSRPTFEFLKDDMKLELEHFSDAVELCLAGKKCLALAIRKGLRQPKWRNVALITHFTIKSFGTGKTILIMREKLGMGNLKYLIQSKTEILIPDQVLVYENGEKSDENKQNLNITDMYLAIRPGAKVGEHIALKWDIKLFKTIRLVFLTREDELEPKEFQNVLKVQTYIKEKYNVNMKNQVLLHNGIELKYTQNLFELFLKMKDPTEEMRLNLIAVQQPLDLKVVTLNKATYRIKVEPLLTIEQIKDMVSQRSKMPVAHFELFVNDSKLQFEDHKTLQDYDHMIDCENTIVITLKTVLKIRLHFEDPNEIKEECVLIDEEYGRITLRQHLRKIRKKHGLKKREMVLISDENGLGYRWSLGIGGRRRERDYQLMDLLNFSLDYHIIRGGGERRNCQVM</sequence>
<name>A0A7M5UA24_9CNID</name>
<dbReference type="InterPro" id="IPR029071">
    <property type="entry name" value="Ubiquitin-like_domsf"/>
</dbReference>
<dbReference type="CDD" id="cd17039">
    <property type="entry name" value="Ubl_ubiquitin_like"/>
    <property type="match status" value="1"/>
</dbReference>
<accession>A0A7M5UA24</accession>
<reference evidence="2" key="1">
    <citation type="submission" date="2021-01" db="UniProtKB">
        <authorList>
            <consortium name="EnsemblMetazoa"/>
        </authorList>
    </citation>
    <scope>IDENTIFICATION</scope>
</reference>
<proteinExistence type="predicted"/>
<dbReference type="Pfam" id="PF00240">
    <property type="entry name" value="ubiquitin"/>
    <property type="match status" value="1"/>
</dbReference>
<keyword evidence="3" id="KW-1185">Reference proteome</keyword>
<feature type="domain" description="Ubiquitin-like" evidence="1">
    <location>
        <begin position="317"/>
        <end position="378"/>
    </location>
</feature>
<dbReference type="AlphaFoldDB" id="A0A7M5UA24"/>